<dbReference type="Pfam" id="PF07690">
    <property type="entry name" value="MFS_1"/>
    <property type="match status" value="1"/>
</dbReference>
<reference evidence="7" key="1">
    <citation type="journal article" date="2019" name="Int. J. Syst. Evol. Microbiol.">
        <title>The Global Catalogue of Microorganisms (GCM) 10K type strain sequencing project: providing services to taxonomists for standard genome sequencing and annotation.</title>
        <authorList>
            <consortium name="The Broad Institute Genomics Platform"/>
            <consortium name="The Broad Institute Genome Sequencing Center for Infectious Disease"/>
            <person name="Wu L."/>
            <person name="Ma J."/>
        </authorList>
    </citation>
    <scope>NUCLEOTIDE SEQUENCE [LARGE SCALE GENOMIC DNA]</scope>
    <source>
        <strain evidence="7">JCM 19134</strain>
    </source>
</reference>
<feature type="domain" description="Major facilitator superfamily (MFS) profile" evidence="5">
    <location>
        <begin position="1"/>
        <end position="404"/>
    </location>
</feature>
<dbReference type="InterPro" id="IPR050327">
    <property type="entry name" value="Proton-linked_MCT"/>
</dbReference>
<dbReference type="RefSeq" id="WP_345422299.1">
    <property type="nucleotide sequence ID" value="NZ_AP031496.1"/>
</dbReference>
<keyword evidence="1 4" id="KW-0812">Transmembrane</keyword>
<feature type="transmembrane region" description="Helical" evidence="4">
    <location>
        <begin position="77"/>
        <end position="97"/>
    </location>
</feature>
<evidence type="ECO:0000256" key="3">
    <source>
        <dbReference type="ARBA" id="ARBA00023136"/>
    </source>
</evidence>
<evidence type="ECO:0000259" key="5">
    <source>
        <dbReference type="PROSITE" id="PS50850"/>
    </source>
</evidence>
<dbReference type="InterPro" id="IPR020846">
    <property type="entry name" value="MFS_dom"/>
</dbReference>
<feature type="transmembrane region" description="Helical" evidence="4">
    <location>
        <begin position="48"/>
        <end position="70"/>
    </location>
</feature>
<dbReference type="Proteomes" id="UP001409585">
    <property type="component" value="Unassembled WGS sequence"/>
</dbReference>
<feature type="transmembrane region" description="Helical" evidence="4">
    <location>
        <begin position="378"/>
        <end position="396"/>
    </location>
</feature>
<keyword evidence="2 4" id="KW-1133">Transmembrane helix</keyword>
<feature type="transmembrane region" description="Helical" evidence="4">
    <location>
        <begin position="315"/>
        <end position="337"/>
    </location>
</feature>
<dbReference type="AlphaFoldDB" id="A0AAV3U2W0"/>
<feature type="transmembrane region" description="Helical" evidence="4">
    <location>
        <begin position="139"/>
        <end position="159"/>
    </location>
</feature>
<feature type="transmembrane region" description="Helical" evidence="4">
    <location>
        <begin position="226"/>
        <end position="244"/>
    </location>
</feature>
<dbReference type="PROSITE" id="PS50850">
    <property type="entry name" value="MFS"/>
    <property type="match status" value="1"/>
</dbReference>
<dbReference type="InterPro" id="IPR011701">
    <property type="entry name" value="MFS"/>
</dbReference>
<dbReference type="PANTHER" id="PTHR11360:SF284">
    <property type="entry name" value="EG:103B4.3 PROTEIN-RELATED"/>
    <property type="match status" value="1"/>
</dbReference>
<keyword evidence="3 4" id="KW-0472">Membrane</keyword>
<comment type="caution">
    <text evidence="6">The sequence shown here is derived from an EMBL/GenBank/DDBJ whole genome shotgun (WGS) entry which is preliminary data.</text>
</comment>
<dbReference type="EMBL" id="BAABLX010000023">
    <property type="protein sequence ID" value="GAA4944534.1"/>
    <property type="molecule type" value="Genomic_DNA"/>
</dbReference>
<evidence type="ECO:0000256" key="1">
    <source>
        <dbReference type="ARBA" id="ARBA00022692"/>
    </source>
</evidence>
<dbReference type="PANTHER" id="PTHR11360">
    <property type="entry name" value="MONOCARBOXYLATE TRANSPORTER"/>
    <property type="match status" value="1"/>
</dbReference>
<proteinExistence type="predicted"/>
<feature type="transmembrane region" description="Helical" evidence="4">
    <location>
        <begin position="12"/>
        <end position="36"/>
    </location>
</feature>
<dbReference type="InterPro" id="IPR036259">
    <property type="entry name" value="MFS_trans_sf"/>
</dbReference>
<name>A0AAV3U2W0_9ALTE</name>
<feature type="transmembrane region" description="Helical" evidence="4">
    <location>
        <begin position="103"/>
        <end position="127"/>
    </location>
</feature>
<dbReference type="Gene3D" id="1.20.1250.20">
    <property type="entry name" value="MFS general substrate transporter like domains"/>
    <property type="match status" value="1"/>
</dbReference>
<dbReference type="GO" id="GO:0022857">
    <property type="term" value="F:transmembrane transporter activity"/>
    <property type="evidence" value="ECO:0007669"/>
    <property type="project" value="InterPro"/>
</dbReference>
<evidence type="ECO:0000313" key="7">
    <source>
        <dbReference type="Proteomes" id="UP001409585"/>
    </source>
</evidence>
<organism evidence="6 7">
    <name type="scientific">Halioxenophilus aromaticivorans</name>
    <dbReference type="NCBI Taxonomy" id="1306992"/>
    <lineage>
        <taxon>Bacteria</taxon>
        <taxon>Pseudomonadati</taxon>
        <taxon>Pseudomonadota</taxon>
        <taxon>Gammaproteobacteria</taxon>
        <taxon>Alteromonadales</taxon>
        <taxon>Alteromonadaceae</taxon>
        <taxon>Halioxenophilus</taxon>
    </lineage>
</organism>
<accession>A0AAV3U2W0</accession>
<evidence type="ECO:0000256" key="4">
    <source>
        <dbReference type="SAM" id="Phobius"/>
    </source>
</evidence>
<keyword evidence="7" id="KW-1185">Reference proteome</keyword>
<evidence type="ECO:0000313" key="6">
    <source>
        <dbReference type="EMBL" id="GAA4944534.1"/>
    </source>
</evidence>
<feature type="transmembrane region" description="Helical" evidence="4">
    <location>
        <begin position="290"/>
        <end position="309"/>
    </location>
</feature>
<gene>
    <name evidence="6" type="ORF">GCM10025791_24390</name>
</gene>
<feature type="transmembrane region" description="Helical" evidence="4">
    <location>
        <begin position="171"/>
        <end position="188"/>
    </location>
</feature>
<evidence type="ECO:0000256" key="2">
    <source>
        <dbReference type="ARBA" id="ARBA00022989"/>
    </source>
</evidence>
<feature type="transmembrane region" description="Helical" evidence="4">
    <location>
        <begin position="256"/>
        <end position="278"/>
    </location>
</feature>
<protein>
    <submittedName>
        <fullName evidence="6">MFS transporter</fullName>
    </submittedName>
</protein>
<dbReference type="SUPFAM" id="SSF103473">
    <property type="entry name" value="MFS general substrate transporter"/>
    <property type="match status" value="1"/>
</dbReference>
<feature type="transmembrane region" description="Helical" evidence="4">
    <location>
        <begin position="349"/>
        <end position="372"/>
    </location>
</feature>
<sequence length="414" mass="43991">MRKPIYPGWWQVATVLTVQAVCSASIFTGYSIIAVALKAEFQPSNAQLMMGVMVVSMLSGVLSPVIGRAFDNFSIRLLMALGGGFLGGGFLLLSFTSSMLQVVAVYAVFMSMATILLGPIAASALLARWFDRRRGMAMGIAASGGALGGLLIPPLLQWLLQGMEWRMALRLYALITFLLTSPLILFLISNRPQDRNITPEPPGRQQPVISPQASITTKTLLSQPRFWITSVVLGSLFAGPMGVVSNMVQFSGTKGITAAKAALLLSVISGANFAGKLIVASISDRISLKLALSTMLVAMSLAMLGLWQLNQYAGIMAMVTLAGLAGGGTLPLWSLLISRLYGPAQIGKVMGAMSFVIMPFSMLAPPTFGWVYDQHQQYNVALIGVMALLVTALALLSQIATENQPAAAAKPMNS</sequence>